<dbReference type="InterPro" id="IPR023798">
    <property type="entry name" value="Ribosomal_uS7_dom"/>
</dbReference>
<comment type="caution">
    <text evidence="10">The sequence shown here is derived from an EMBL/GenBank/DDBJ whole genome shotgun (WGS) entry which is preliminary data.</text>
</comment>
<evidence type="ECO:0000256" key="8">
    <source>
        <dbReference type="SAM" id="MobiDB-lite"/>
    </source>
</evidence>
<keyword evidence="11" id="KW-1185">Reference proteome</keyword>
<dbReference type="Gene3D" id="1.10.455.10">
    <property type="entry name" value="Ribosomal protein S7 domain"/>
    <property type="match status" value="1"/>
</dbReference>
<accession>A0A2B7YFL4</accession>
<dbReference type="EMBL" id="PDNA01000044">
    <property type="protein sequence ID" value="PGH19869.1"/>
    <property type="molecule type" value="Genomic_DNA"/>
</dbReference>
<feature type="compositionally biased region" description="Low complexity" evidence="8">
    <location>
        <begin position="17"/>
        <end position="31"/>
    </location>
</feature>
<evidence type="ECO:0000256" key="2">
    <source>
        <dbReference type="ARBA" id="ARBA00007151"/>
    </source>
</evidence>
<keyword evidence="3" id="KW-0689">Ribosomal protein</keyword>
<evidence type="ECO:0000256" key="4">
    <source>
        <dbReference type="ARBA" id="ARBA00023128"/>
    </source>
</evidence>
<evidence type="ECO:0000256" key="1">
    <source>
        <dbReference type="ARBA" id="ARBA00004173"/>
    </source>
</evidence>
<feature type="region of interest" description="Disordered" evidence="8">
    <location>
        <begin position="16"/>
        <end position="92"/>
    </location>
</feature>
<sequence>MPPRLNHLLTPLSLFRSSNPCSSAAAASPFSTTTRNRDVAGRAVRTARASAFAPKSYPLSMQQRRMNSTKEGGPGAEQQGEPGQDQLQSVSEEAADIAKIKAKKAGACGDVGAPEWEHGTPVEDILKRDKDAMKNAPKIMRDEIAARKGTRSYSTSARLSQGHLEPSSFDLTKDGGLPKDDPSVTTVAQMLENATPDEATREELGYKFDVPEQLPRSEHLRFRYDPVVDQFTKLIMKDGKLSLAQRNMNLILDHLRTSPPPKIDSTRPLLPGPPAPQLPLNPILYLTLIIDSVAPLLRIRQQRGAAGGGASLPIPIPLRVRQRRRAALQWIIAASEKRRDTRLAVRLANELVAVAEGRSSVWEHRAAIHKLGVSARTNVNWSPAQRGRK</sequence>
<name>A0A2B7YFL4_POLH7</name>
<protein>
    <recommendedName>
        <fullName evidence="7">Small ribosomal subunit protein uS7m</fullName>
    </recommendedName>
</protein>
<dbReference type="STRING" id="1447883.A0A2B7YFL4"/>
<dbReference type="FunFam" id="1.10.455.10:FF:000006">
    <property type="entry name" value="37S ribosomal protein S7, mitochondrial"/>
    <property type="match status" value="1"/>
</dbReference>
<dbReference type="CDD" id="cd14868">
    <property type="entry name" value="uS7_Mitochondria_Fungi"/>
    <property type="match status" value="1"/>
</dbReference>
<comment type="subcellular location">
    <subcellularLocation>
        <location evidence="1">Mitochondrion</location>
    </subcellularLocation>
</comment>
<evidence type="ECO:0000256" key="3">
    <source>
        <dbReference type="ARBA" id="ARBA00022980"/>
    </source>
</evidence>
<dbReference type="Pfam" id="PF00177">
    <property type="entry name" value="Ribosomal_S7"/>
    <property type="match status" value="1"/>
</dbReference>
<gene>
    <name evidence="10" type="ORF">AJ80_03786</name>
</gene>
<feature type="domain" description="Small ribosomal subunit protein uS7" evidence="9">
    <location>
        <begin position="225"/>
        <end position="376"/>
    </location>
</feature>
<keyword evidence="5" id="KW-0687">Ribonucleoprotein</keyword>
<dbReference type="OrthoDB" id="9972728at2759"/>
<dbReference type="SUPFAM" id="SSF47973">
    <property type="entry name" value="Ribosomal protein S7"/>
    <property type="match status" value="1"/>
</dbReference>
<evidence type="ECO:0000256" key="6">
    <source>
        <dbReference type="ARBA" id="ARBA00037226"/>
    </source>
</evidence>
<dbReference type="PANTHER" id="PTHR11205">
    <property type="entry name" value="RIBOSOMAL PROTEIN S7"/>
    <property type="match status" value="1"/>
</dbReference>
<dbReference type="GO" id="GO:0005739">
    <property type="term" value="C:mitochondrion"/>
    <property type="evidence" value="ECO:0007669"/>
    <property type="project" value="UniProtKB-SubCell"/>
</dbReference>
<comment type="function">
    <text evidence="6">Component of the mitochondrial ribosome (mitoribosome), a dedicated translation machinery responsible for the synthesis of mitochondrial genome-encoded proteins, including at least some of the essential transmembrane subunits of the mitochondrial respiratory chain. The mitoribosomes are attached to the mitochondrial inner membrane and translation products are cotranslationally integrated into the membrane.</text>
</comment>
<feature type="region of interest" description="Disordered" evidence="8">
    <location>
        <begin position="151"/>
        <end position="179"/>
    </location>
</feature>
<evidence type="ECO:0000256" key="7">
    <source>
        <dbReference type="ARBA" id="ARBA00039306"/>
    </source>
</evidence>
<feature type="compositionally biased region" description="Polar residues" evidence="8">
    <location>
        <begin position="59"/>
        <end position="70"/>
    </location>
</feature>
<dbReference type="AlphaFoldDB" id="A0A2B7YFL4"/>
<dbReference type="Proteomes" id="UP000224634">
    <property type="component" value="Unassembled WGS sequence"/>
</dbReference>
<comment type="similarity">
    <text evidence="2">Belongs to the universal ribosomal protein uS7 family.</text>
</comment>
<evidence type="ECO:0000256" key="5">
    <source>
        <dbReference type="ARBA" id="ARBA00023274"/>
    </source>
</evidence>
<reference evidence="10 11" key="1">
    <citation type="submission" date="2017-10" db="EMBL/GenBank/DDBJ databases">
        <title>Comparative genomics in systemic dimorphic fungi from Ajellomycetaceae.</title>
        <authorList>
            <person name="Munoz J.F."/>
            <person name="Mcewen J.G."/>
            <person name="Clay O.K."/>
            <person name="Cuomo C.A."/>
        </authorList>
    </citation>
    <scope>NUCLEOTIDE SEQUENCE [LARGE SCALE GENOMIC DNA]</scope>
    <source>
        <strain evidence="10 11">UAMH7299</strain>
    </source>
</reference>
<keyword evidence="4" id="KW-0496">Mitochondrion</keyword>
<dbReference type="GO" id="GO:0006412">
    <property type="term" value="P:translation"/>
    <property type="evidence" value="ECO:0007669"/>
    <property type="project" value="InterPro"/>
</dbReference>
<dbReference type="GO" id="GO:0005840">
    <property type="term" value="C:ribosome"/>
    <property type="evidence" value="ECO:0007669"/>
    <property type="project" value="UniProtKB-KW"/>
</dbReference>
<organism evidence="10 11">
    <name type="scientific">Polytolypa hystricis (strain UAMH7299)</name>
    <dbReference type="NCBI Taxonomy" id="1447883"/>
    <lineage>
        <taxon>Eukaryota</taxon>
        <taxon>Fungi</taxon>
        <taxon>Dikarya</taxon>
        <taxon>Ascomycota</taxon>
        <taxon>Pezizomycotina</taxon>
        <taxon>Eurotiomycetes</taxon>
        <taxon>Eurotiomycetidae</taxon>
        <taxon>Onygenales</taxon>
        <taxon>Onygenales incertae sedis</taxon>
        <taxon>Polytolypa</taxon>
    </lineage>
</organism>
<dbReference type="InterPro" id="IPR000235">
    <property type="entry name" value="Ribosomal_uS7"/>
</dbReference>
<evidence type="ECO:0000313" key="11">
    <source>
        <dbReference type="Proteomes" id="UP000224634"/>
    </source>
</evidence>
<dbReference type="InterPro" id="IPR036823">
    <property type="entry name" value="Ribosomal_uS7_dom_sf"/>
</dbReference>
<dbReference type="InterPro" id="IPR047988">
    <property type="entry name" value="Ribosomal_uS7m_fungi"/>
</dbReference>
<evidence type="ECO:0000313" key="10">
    <source>
        <dbReference type="EMBL" id="PGH19869.1"/>
    </source>
</evidence>
<evidence type="ECO:0000259" key="9">
    <source>
        <dbReference type="Pfam" id="PF00177"/>
    </source>
</evidence>
<dbReference type="GO" id="GO:1990904">
    <property type="term" value="C:ribonucleoprotein complex"/>
    <property type="evidence" value="ECO:0007669"/>
    <property type="project" value="UniProtKB-KW"/>
</dbReference>
<proteinExistence type="inferred from homology"/>